<feature type="region of interest" description="Disordered" evidence="10">
    <location>
        <begin position="441"/>
        <end position="494"/>
    </location>
</feature>
<feature type="compositionally biased region" description="Basic and acidic residues" evidence="10">
    <location>
        <begin position="761"/>
        <end position="779"/>
    </location>
</feature>
<dbReference type="PROSITE" id="PS50082">
    <property type="entry name" value="WD_REPEATS_2"/>
    <property type="match status" value="2"/>
</dbReference>
<dbReference type="AlphaFoldDB" id="A0A1W4WDV0"/>
<feature type="repeat" description="WD" evidence="9">
    <location>
        <begin position="119"/>
        <end position="160"/>
    </location>
</feature>
<feature type="compositionally biased region" description="Basic and acidic residues" evidence="10">
    <location>
        <begin position="441"/>
        <end position="458"/>
    </location>
</feature>
<dbReference type="OrthoDB" id="71227at2759"/>
<dbReference type="InterPro" id="IPR055410">
    <property type="entry name" value="Beta-prop_CAF1B_HIR1"/>
</dbReference>
<feature type="compositionally biased region" description="Basic and acidic residues" evidence="10">
    <location>
        <begin position="396"/>
        <end position="406"/>
    </location>
</feature>
<dbReference type="GO" id="GO:0006334">
    <property type="term" value="P:nucleosome assembly"/>
    <property type="evidence" value="ECO:0007669"/>
    <property type="project" value="TreeGrafter"/>
</dbReference>
<dbReference type="FunFam" id="2.130.10.10:FF:002897">
    <property type="entry name" value="Protein HIRA homolog-like Protein"/>
    <property type="match status" value="1"/>
</dbReference>
<sequence length="795" mass="90985">MKCTISEISWHNRDPILSVDIQQNSSDTFISLATAGADYHIFIWQVLIDECSKTNLEAISDLTRHQRPVNIVRWSPSGQYLASGDDDANIIIWQLKTDSIPSLDGETNDKETWNVFKIFRGHKEDVYDLCWSPDNLRLVSGSIDNTAIIWNLGKGKNEHIFAESKGFVQGVSWDPKNQYIALLSSDRVCRVADRITKQIKFKSFRGHLPVPESHSLYEKDVKYFHDDTFKSFFRRLSFSPDGNLLVAPSGCIESEDCRRYLNATYIYTMDSLSKPVAVLPLTKQSSIAVRFCPVFFELRSEGPKPFIDLPYRMIFAVATDNDVILYDTQQMTPFAILQKIHYTRLTDLTWSANGTLLIASSTDGFCTIVTFDEGELGLPYTLEESEPEESPLDVPENEKKEKDIERPTAVNVLQVKRKKVEDAKPKKMNLLENWAIKNNYSEKSKEKSSEEIVEEKNRVNIIQPKRTKPESEEASEASKERNREENSKTLNDTECKIVKGKHEGINVLQPRRKKSEEKALSKVPVVEETPEVFKERNAKTLNDNKCVTLERKFERINILQPKRKKSEQKESPEVLVTEETSEALKKRNAEENCITSKEEKFKTINILQPKRKKTEEATSSALIVTDESEKLKETDTEKADKTLNENKSKTVGEKSKTISTPQPKRKKSEETATSELIVIKEASEGVAEEDKTKSKIEGKLKKINILQPKRKHTSSEETPKELKERNTEGAGKSINDNKCTIKTEKSKKINILQPRRKTDKSKKNEVEKKSKEENTENSKPRKSNILEQWTLKKPK</sequence>
<dbReference type="PROSITE" id="PS50294">
    <property type="entry name" value="WD_REPEATS_REGION"/>
    <property type="match status" value="2"/>
</dbReference>
<evidence type="ECO:0000256" key="1">
    <source>
        <dbReference type="ARBA" id="ARBA00004123"/>
    </source>
</evidence>
<dbReference type="CTD" id="36107"/>
<dbReference type="GO" id="GO:0033186">
    <property type="term" value="C:CAF-1 complex"/>
    <property type="evidence" value="ECO:0007669"/>
    <property type="project" value="TreeGrafter"/>
</dbReference>
<gene>
    <name evidence="13" type="primary">LOC108732360</name>
</gene>
<evidence type="ECO:0000256" key="4">
    <source>
        <dbReference type="ARBA" id="ARBA00022737"/>
    </source>
</evidence>
<dbReference type="Proteomes" id="UP000192223">
    <property type="component" value="Unplaced"/>
</dbReference>
<keyword evidence="3 9" id="KW-0853">WD repeat</keyword>
<evidence type="ECO:0000256" key="3">
    <source>
        <dbReference type="ARBA" id="ARBA00022574"/>
    </source>
</evidence>
<evidence type="ECO:0000313" key="13">
    <source>
        <dbReference type="RefSeq" id="XP_018318627.1"/>
    </source>
</evidence>
<evidence type="ECO:0000256" key="6">
    <source>
        <dbReference type="ARBA" id="ARBA00022853"/>
    </source>
</evidence>
<evidence type="ECO:0000256" key="10">
    <source>
        <dbReference type="SAM" id="MobiDB-lite"/>
    </source>
</evidence>
<dbReference type="InterPro" id="IPR036322">
    <property type="entry name" value="WD40_repeat_dom_sf"/>
</dbReference>
<feature type="compositionally biased region" description="Basic and acidic residues" evidence="10">
    <location>
        <begin position="713"/>
        <end position="727"/>
    </location>
</feature>
<keyword evidence="5" id="KW-0227">DNA damage</keyword>
<evidence type="ECO:0000256" key="5">
    <source>
        <dbReference type="ARBA" id="ARBA00022763"/>
    </source>
</evidence>
<feature type="region of interest" description="Disordered" evidence="10">
    <location>
        <begin position="561"/>
        <end position="590"/>
    </location>
</feature>
<feature type="compositionally biased region" description="Basic and acidic residues" evidence="10">
    <location>
        <begin position="467"/>
        <end position="494"/>
    </location>
</feature>
<comment type="similarity">
    <text evidence="2">Belongs to the WD repeat HIR1 family.</text>
</comment>
<evidence type="ECO:0000256" key="8">
    <source>
        <dbReference type="ARBA" id="ARBA00023242"/>
    </source>
</evidence>
<feature type="region of interest" description="Disordered" evidence="10">
    <location>
        <begin position="381"/>
        <end position="406"/>
    </location>
</feature>
<protein>
    <submittedName>
        <fullName evidence="13">Chromatin assembly factor 1 subunit B isoform X2</fullName>
    </submittedName>
</protein>
<name>A0A1W4WDV0_AGRPL</name>
<feature type="repeat" description="WD" evidence="9">
    <location>
        <begin position="62"/>
        <end position="103"/>
    </location>
</feature>
<dbReference type="RefSeq" id="XP_018318627.1">
    <property type="nucleotide sequence ID" value="XM_018463125.2"/>
</dbReference>
<dbReference type="InterPro" id="IPR045145">
    <property type="entry name" value="PTHR15271"/>
</dbReference>
<feature type="compositionally biased region" description="Basic and acidic residues" evidence="10">
    <location>
        <begin position="627"/>
        <end position="656"/>
    </location>
</feature>
<dbReference type="GO" id="GO:0005634">
    <property type="term" value="C:nucleus"/>
    <property type="evidence" value="ECO:0007669"/>
    <property type="project" value="UniProtKB-SubCell"/>
</dbReference>
<dbReference type="PANTHER" id="PTHR15271">
    <property type="entry name" value="CHROMATIN ASSEMBLY FACTOR 1 SUBUNIT B"/>
    <property type="match status" value="1"/>
</dbReference>
<dbReference type="InterPro" id="IPR015943">
    <property type="entry name" value="WD40/YVTN_repeat-like_dom_sf"/>
</dbReference>
<feature type="region of interest" description="Disordered" evidence="10">
    <location>
        <begin position="607"/>
        <end position="795"/>
    </location>
</feature>
<dbReference type="GeneID" id="108732360"/>
<evidence type="ECO:0000256" key="9">
    <source>
        <dbReference type="PROSITE-ProRule" id="PRU00221"/>
    </source>
</evidence>
<keyword evidence="6" id="KW-0156">Chromatin regulator</keyword>
<evidence type="ECO:0000313" key="12">
    <source>
        <dbReference type="Proteomes" id="UP000192223"/>
    </source>
</evidence>
<accession>A0A1W4WDV0</accession>
<dbReference type="InterPro" id="IPR001680">
    <property type="entry name" value="WD40_rpt"/>
</dbReference>
<dbReference type="GO" id="GO:0006281">
    <property type="term" value="P:DNA repair"/>
    <property type="evidence" value="ECO:0007669"/>
    <property type="project" value="UniProtKB-KW"/>
</dbReference>
<dbReference type="STRING" id="224129.A0A1W4WDV0"/>
<dbReference type="Gene3D" id="2.130.10.10">
    <property type="entry name" value="YVTN repeat-like/Quinoprotein amine dehydrogenase"/>
    <property type="match status" value="2"/>
</dbReference>
<dbReference type="PANTHER" id="PTHR15271:SF4">
    <property type="entry name" value="CHROMATIN ASSEMBLY FACTOR 1 SUBUNIT B"/>
    <property type="match status" value="1"/>
</dbReference>
<dbReference type="FunCoup" id="A0A1W4WDV0">
    <property type="interactions" value="1694"/>
</dbReference>
<keyword evidence="8" id="KW-0539">Nucleus</keyword>
<feature type="domain" description="CAF1B/HIR1 beta-propeller" evidence="11">
    <location>
        <begin position="1"/>
        <end position="376"/>
    </location>
</feature>
<feature type="compositionally biased region" description="Basic and acidic residues" evidence="10">
    <location>
        <begin position="688"/>
        <end position="700"/>
    </location>
</feature>
<comment type="subcellular location">
    <subcellularLocation>
        <location evidence="1">Nucleus</location>
    </subcellularLocation>
</comment>
<dbReference type="GO" id="GO:0006335">
    <property type="term" value="P:DNA replication-dependent chromatin assembly"/>
    <property type="evidence" value="ECO:0007669"/>
    <property type="project" value="InterPro"/>
</dbReference>
<proteinExistence type="inferred from homology"/>
<evidence type="ECO:0000259" key="11">
    <source>
        <dbReference type="Pfam" id="PF24105"/>
    </source>
</evidence>
<keyword evidence="4" id="KW-0677">Repeat</keyword>
<organism evidence="12 13">
    <name type="scientific">Agrilus planipennis</name>
    <name type="common">Emerald ash borer</name>
    <name type="synonym">Agrilus marcopoli</name>
    <dbReference type="NCBI Taxonomy" id="224129"/>
    <lineage>
        <taxon>Eukaryota</taxon>
        <taxon>Metazoa</taxon>
        <taxon>Ecdysozoa</taxon>
        <taxon>Arthropoda</taxon>
        <taxon>Hexapoda</taxon>
        <taxon>Insecta</taxon>
        <taxon>Pterygota</taxon>
        <taxon>Neoptera</taxon>
        <taxon>Endopterygota</taxon>
        <taxon>Coleoptera</taxon>
        <taxon>Polyphaga</taxon>
        <taxon>Elateriformia</taxon>
        <taxon>Buprestoidea</taxon>
        <taxon>Buprestidae</taxon>
        <taxon>Agrilinae</taxon>
        <taxon>Agrilus</taxon>
    </lineage>
</organism>
<dbReference type="InterPro" id="IPR019775">
    <property type="entry name" value="WD40_repeat_CS"/>
</dbReference>
<dbReference type="InParanoid" id="A0A1W4WDV0"/>
<dbReference type="SMART" id="SM00320">
    <property type="entry name" value="WD40"/>
    <property type="match status" value="6"/>
</dbReference>
<dbReference type="PROSITE" id="PS00678">
    <property type="entry name" value="WD_REPEATS_1"/>
    <property type="match status" value="1"/>
</dbReference>
<keyword evidence="7" id="KW-0234">DNA repair</keyword>
<reference evidence="13" key="1">
    <citation type="submission" date="2025-08" db="UniProtKB">
        <authorList>
            <consortium name="RefSeq"/>
        </authorList>
    </citation>
    <scope>IDENTIFICATION</scope>
    <source>
        <tissue evidence="13">Entire body</tissue>
    </source>
</reference>
<keyword evidence="12" id="KW-1185">Reference proteome</keyword>
<evidence type="ECO:0000256" key="2">
    <source>
        <dbReference type="ARBA" id="ARBA00007306"/>
    </source>
</evidence>
<dbReference type="SUPFAM" id="SSF50978">
    <property type="entry name" value="WD40 repeat-like"/>
    <property type="match status" value="1"/>
</dbReference>
<evidence type="ECO:0000256" key="7">
    <source>
        <dbReference type="ARBA" id="ARBA00023204"/>
    </source>
</evidence>
<dbReference type="Pfam" id="PF24105">
    <property type="entry name" value="Beta-prop_CAF1B_HIR1"/>
    <property type="match status" value="1"/>
</dbReference>